<comment type="caution">
    <text evidence="2">The sequence shown here is derived from an EMBL/GenBank/DDBJ whole genome shotgun (WGS) entry which is preliminary data.</text>
</comment>
<dbReference type="Proteomes" id="UP000018850">
    <property type="component" value="Unassembled WGS sequence"/>
</dbReference>
<evidence type="ECO:0000313" key="2">
    <source>
        <dbReference type="EMBL" id="ETN97092.1"/>
    </source>
</evidence>
<proteinExistence type="predicted"/>
<evidence type="ECO:0000256" key="1">
    <source>
        <dbReference type="SAM" id="Phobius"/>
    </source>
</evidence>
<evidence type="ECO:0000313" key="3">
    <source>
        <dbReference type="Proteomes" id="UP000018850"/>
    </source>
</evidence>
<organism evidence="2 3">
    <name type="scientific">Zhouia amylolytica AD3</name>
    <dbReference type="NCBI Taxonomy" id="1286632"/>
    <lineage>
        <taxon>Bacteria</taxon>
        <taxon>Pseudomonadati</taxon>
        <taxon>Bacteroidota</taxon>
        <taxon>Flavobacteriia</taxon>
        <taxon>Flavobacteriales</taxon>
        <taxon>Flavobacteriaceae</taxon>
        <taxon>Zhouia</taxon>
    </lineage>
</organism>
<keyword evidence="1" id="KW-0472">Membrane</keyword>
<keyword evidence="1" id="KW-0812">Transmembrane</keyword>
<accession>W2UUP7</accession>
<protein>
    <submittedName>
        <fullName evidence="2">Uncharacterized protein</fullName>
    </submittedName>
</protein>
<keyword evidence="1" id="KW-1133">Transmembrane helix</keyword>
<keyword evidence="3" id="KW-1185">Reference proteome</keyword>
<reference evidence="3" key="1">
    <citation type="submission" date="2013-11" db="EMBL/GenBank/DDBJ databases">
        <title>Draft genome sequence from a member of Zhouia, isolated tidal flat.</title>
        <authorList>
            <person name="Jin H."/>
            <person name="Jeon C.O."/>
        </authorList>
    </citation>
    <scope>NUCLEOTIDE SEQUENCE [LARGE SCALE GENOMIC DNA]</scope>
    <source>
        <strain evidence="3">AD3</strain>
    </source>
</reference>
<feature type="transmembrane region" description="Helical" evidence="1">
    <location>
        <begin position="27"/>
        <end position="46"/>
    </location>
</feature>
<name>W2UUP7_9FLAO</name>
<sequence length="56" mass="6665">MRYLFYLLSLFFLSVWCLGVFIYKVEMIFHVSFLNGVICGVLGVVLKKKNMWKKEL</sequence>
<dbReference type="AlphaFoldDB" id="W2UUP7"/>
<gene>
    <name evidence="2" type="ORF">P278_05180</name>
</gene>
<reference evidence="2 3" key="2">
    <citation type="journal article" date="2016" name="Genome Announc.">
        <title>Draft Genome Sequence of Zhouia amylolytica AD3, Isolated from Tidal Flat Sediment.</title>
        <authorList>
            <person name="Jia B."/>
            <person name="Jin H.M."/>
            <person name="Lee H.J."/>
            <person name="Jeon C.O."/>
        </authorList>
    </citation>
    <scope>NUCLEOTIDE SEQUENCE [LARGE SCALE GENOMIC DNA]</scope>
    <source>
        <strain evidence="2 3">AD3</strain>
    </source>
</reference>
<dbReference type="EMBL" id="AYXY01000001">
    <property type="protein sequence ID" value="ETN97092.1"/>
    <property type="molecule type" value="Genomic_DNA"/>
</dbReference>